<gene>
    <name evidence="6" type="ORF">GGR36_000456</name>
</gene>
<name>A0A840BHM4_9RHOO</name>
<dbReference type="InterPro" id="IPR052563">
    <property type="entry name" value="FliK"/>
</dbReference>
<proteinExistence type="inferred from homology"/>
<keyword evidence="6" id="KW-0969">Cilium</keyword>
<comment type="caution">
    <text evidence="6">The sequence shown here is derived from an EMBL/GenBank/DDBJ whole genome shotgun (WGS) entry which is preliminary data.</text>
</comment>
<dbReference type="CDD" id="cd17470">
    <property type="entry name" value="T3SS_Flik_C"/>
    <property type="match status" value="1"/>
</dbReference>
<evidence type="ECO:0000313" key="7">
    <source>
        <dbReference type="Proteomes" id="UP000561045"/>
    </source>
</evidence>
<evidence type="ECO:0000256" key="1">
    <source>
        <dbReference type="ARBA" id="ARBA00003944"/>
    </source>
</evidence>
<comment type="function">
    <text evidence="1">Controls the length of the flagellar hook.</text>
</comment>
<comment type="similarity">
    <text evidence="2">Belongs to the FliK family.</text>
</comment>
<dbReference type="InterPro" id="IPR001635">
    <property type="entry name" value="Flag_hook_Flik"/>
</dbReference>
<dbReference type="InterPro" id="IPR021136">
    <property type="entry name" value="Flagellar_hook_control-like_C"/>
</dbReference>
<dbReference type="GO" id="GO:0044780">
    <property type="term" value="P:bacterial-type flagellum assembly"/>
    <property type="evidence" value="ECO:0007669"/>
    <property type="project" value="InterPro"/>
</dbReference>
<protein>
    <submittedName>
        <fullName evidence="6">Flagellar hook-length control protein FliK</fullName>
    </submittedName>
</protein>
<sequence length="449" mass="44479">MSALNTVTPSPMPAAVAPTSPVQGSAPANASEQRTQGDQQGSFANTLDAKVKANQGAQSQPPQGKAVDGKGSAEQSDDAQASGEDPAQLAQIAAALLAAFGATPNADKAVEATPAASIAPAATEPAAAASDASALPQAGNLLPTAAVTAAANGAQPGANNAPPTATGNAPANSGQSGRANLLPTATVPAAAVGAQPGASSADPDGGKIGATLFSSQVSSTATSDHPKATDINAAQSVLATVRADSAAAITAQSSKEALASAVPTQKLLATDTPIQAGDATQAAAQALSATTASRTAEAARTDAPQFAVRTPVSQQGWADDVGNRMVWMAGKELGRAELILTPPHLGRVEITLHVNGDQTTASFVTATPAAREAIEQSLPRLRELMTDAGLSLGQVNVSANSTKDPSQENPGWSGGSRTGSRTQMDEGDVIPAASRAVWSAGRGMIDTFA</sequence>
<dbReference type="Proteomes" id="UP000561045">
    <property type="component" value="Unassembled WGS sequence"/>
</dbReference>
<keyword evidence="7" id="KW-1185">Reference proteome</keyword>
<dbReference type="PANTHER" id="PTHR37533">
    <property type="entry name" value="FLAGELLAR HOOK-LENGTH CONTROL PROTEIN"/>
    <property type="match status" value="1"/>
</dbReference>
<evidence type="ECO:0000259" key="5">
    <source>
        <dbReference type="Pfam" id="PF02120"/>
    </source>
</evidence>
<keyword evidence="6" id="KW-0282">Flagellum</keyword>
<feature type="compositionally biased region" description="Polar residues" evidence="4">
    <location>
        <begin position="20"/>
        <end position="45"/>
    </location>
</feature>
<dbReference type="InterPro" id="IPR038610">
    <property type="entry name" value="FliK-like_C_sf"/>
</dbReference>
<dbReference type="EMBL" id="JACIET010000001">
    <property type="protein sequence ID" value="MBB4011148.1"/>
    <property type="molecule type" value="Genomic_DNA"/>
</dbReference>
<evidence type="ECO:0000313" key="6">
    <source>
        <dbReference type="EMBL" id="MBB4011148.1"/>
    </source>
</evidence>
<dbReference type="RefSeq" id="WP_183631458.1">
    <property type="nucleotide sequence ID" value="NZ_BAABLE010000011.1"/>
</dbReference>
<feature type="compositionally biased region" description="Polar residues" evidence="4">
    <location>
        <begin position="397"/>
        <end position="410"/>
    </location>
</feature>
<keyword evidence="6" id="KW-0966">Cell projection</keyword>
<feature type="region of interest" description="Disordered" evidence="4">
    <location>
        <begin position="1"/>
        <end position="87"/>
    </location>
</feature>
<evidence type="ECO:0000256" key="4">
    <source>
        <dbReference type="SAM" id="MobiDB-lite"/>
    </source>
</evidence>
<feature type="region of interest" description="Disordered" evidence="4">
    <location>
        <begin position="153"/>
        <end position="180"/>
    </location>
</feature>
<feature type="compositionally biased region" description="Low complexity" evidence="4">
    <location>
        <begin position="153"/>
        <end position="172"/>
    </location>
</feature>
<dbReference type="PANTHER" id="PTHR37533:SF2">
    <property type="entry name" value="FLAGELLAR HOOK-LENGTH CONTROL PROTEIN"/>
    <property type="match status" value="1"/>
</dbReference>
<dbReference type="PRINTS" id="PR01007">
    <property type="entry name" value="FLGHOOKFLIK"/>
</dbReference>
<reference evidence="6 7" key="1">
    <citation type="submission" date="2020-08" db="EMBL/GenBank/DDBJ databases">
        <title>Genomic Encyclopedia of Type Strains, Phase IV (KMG-IV): sequencing the most valuable type-strain genomes for metagenomic binning, comparative biology and taxonomic classification.</title>
        <authorList>
            <person name="Goeker M."/>
        </authorList>
    </citation>
    <scope>NUCLEOTIDE SEQUENCE [LARGE SCALE GENOMIC DNA]</scope>
    <source>
        <strain evidence="6 7">DSM 106739</strain>
    </source>
</reference>
<dbReference type="AlphaFoldDB" id="A0A840BHM4"/>
<accession>A0A840BHM4</accession>
<dbReference type="Pfam" id="PF02120">
    <property type="entry name" value="Flg_hook"/>
    <property type="match status" value="1"/>
</dbReference>
<dbReference type="Gene3D" id="3.30.750.140">
    <property type="match status" value="1"/>
</dbReference>
<dbReference type="GO" id="GO:0009424">
    <property type="term" value="C:bacterial-type flagellum hook"/>
    <property type="evidence" value="ECO:0007669"/>
    <property type="project" value="InterPro"/>
</dbReference>
<feature type="domain" description="Flagellar hook-length control protein-like C-terminal" evidence="5">
    <location>
        <begin position="323"/>
        <end position="403"/>
    </location>
</feature>
<evidence type="ECO:0000256" key="3">
    <source>
        <dbReference type="ARBA" id="ARBA00022795"/>
    </source>
</evidence>
<organism evidence="6 7">
    <name type="scientific">Niveibacterium umoris</name>
    <dbReference type="NCBI Taxonomy" id="1193620"/>
    <lineage>
        <taxon>Bacteria</taxon>
        <taxon>Pseudomonadati</taxon>
        <taxon>Pseudomonadota</taxon>
        <taxon>Betaproteobacteria</taxon>
        <taxon>Rhodocyclales</taxon>
        <taxon>Rhodocyclaceae</taxon>
        <taxon>Niveibacterium</taxon>
    </lineage>
</organism>
<keyword evidence="3" id="KW-1005">Bacterial flagellum biogenesis</keyword>
<evidence type="ECO:0000256" key="2">
    <source>
        <dbReference type="ARBA" id="ARBA00009149"/>
    </source>
</evidence>
<feature type="region of interest" description="Disordered" evidence="4">
    <location>
        <begin position="397"/>
        <end position="429"/>
    </location>
</feature>